<evidence type="ECO:0000313" key="3">
    <source>
        <dbReference type="Proteomes" id="UP000183812"/>
    </source>
</evidence>
<proteinExistence type="predicted"/>
<dbReference type="Proteomes" id="UP000183812">
    <property type="component" value="Unassembled WGS sequence"/>
</dbReference>
<evidence type="ECO:0000313" key="2">
    <source>
        <dbReference type="EMBL" id="SDG31518.1"/>
    </source>
</evidence>
<dbReference type="InterPro" id="IPR002145">
    <property type="entry name" value="CopG"/>
</dbReference>
<dbReference type="AlphaFoldDB" id="A0A1G7T8B5"/>
<gene>
    <name evidence="2" type="ORF">SAMN04244550_03760</name>
</gene>
<name>A0A1G7T8B5_RHOCA</name>
<reference evidence="2 3" key="1">
    <citation type="submission" date="2016-10" db="EMBL/GenBank/DDBJ databases">
        <authorList>
            <person name="de Groot N.N."/>
        </authorList>
    </citation>
    <scope>NUCLEOTIDE SEQUENCE [LARGE SCALE GENOMIC DNA]</scope>
    <source>
        <strain evidence="3">DSM 938 / 37b4</strain>
    </source>
</reference>
<sequence>MAPPTKDTMALTLRLDMEMLAQIDALRRDEADIPTRPEMIRRMLNAYLASRN</sequence>
<organism evidence="2 3">
    <name type="scientific">Rhodobacter capsulatus</name>
    <name type="common">Rhodopseudomonas capsulata</name>
    <dbReference type="NCBI Taxonomy" id="1061"/>
    <lineage>
        <taxon>Bacteria</taxon>
        <taxon>Pseudomonadati</taxon>
        <taxon>Pseudomonadota</taxon>
        <taxon>Alphaproteobacteria</taxon>
        <taxon>Rhodobacterales</taxon>
        <taxon>Rhodobacter group</taxon>
        <taxon>Rhodobacter</taxon>
    </lineage>
</organism>
<dbReference type="EMBL" id="FNAY01000058">
    <property type="protein sequence ID" value="SDG31518.1"/>
    <property type="molecule type" value="Genomic_DNA"/>
</dbReference>
<evidence type="ECO:0000259" key="1">
    <source>
        <dbReference type="Pfam" id="PF01402"/>
    </source>
</evidence>
<accession>A0A1G7T8B5</accession>
<feature type="domain" description="Ribbon-helix-helix protein CopG" evidence="1">
    <location>
        <begin position="10"/>
        <end position="49"/>
    </location>
</feature>
<dbReference type="OrthoDB" id="7691491at2"/>
<dbReference type="Pfam" id="PF01402">
    <property type="entry name" value="RHH_1"/>
    <property type="match status" value="1"/>
</dbReference>
<protein>
    <submittedName>
        <fullName evidence="2">Ribbon-helix-helix protein, copG family</fullName>
    </submittedName>
</protein>
<dbReference type="GO" id="GO:0006355">
    <property type="term" value="P:regulation of DNA-templated transcription"/>
    <property type="evidence" value="ECO:0007669"/>
    <property type="project" value="InterPro"/>
</dbReference>